<dbReference type="EMBL" id="JAYFUL010000010">
    <property type="protein sequence ID" value="MEA5257893.1"/>
    <property type="molecule type" value="Genomic_DNA"/>
</dbReference>
<feature type="non-terminal residue" evidence="1">
    <location>
        <position position="1"/>
    </location>
</feature>
<dbReference type="EMBL" id="JAYFUL010000036">
    <property type="protein sequence ID" value="MEA5259716.1"/>
    <property type="molecule type" value="Genomic_DNA"/>
</dbReference>
<organism evidence="1 3">
    <name type="scientific">Arcicella aquatica</name>
    <dbReference type="NCBI Taxonomy" id="217141"/>
    <lineage>
        <taxon>Bacteria</taxon>
        <taxon>Pseudomonadati</taxon>
        <taxon>Bacteroidota</taxon>
        <taxon>Cytophagia</taxon>
        <taxon>Cytophagales</taxon>
        <taxon>Flectobacillaceae</taxon>
        <taxon>Arcicella</taxon>
    </lineage>
</organism>
<comment type="caution">
    <text evidence="1">The sequence shown here is derived from an EMBL/GenBank/DDBJ whole genome shotgun (WGS) entry which is preliminary data.</text>
</comment>
<evidence type="ECO:0000313" key="2">
    <source>
        <dbReference type="EMBL" id="MEA5259716.1"/>
    </source>
</evidence>
<protein>
    <submittedName>
        <fullName evidence="1">Uncharacterized protein</fullName>
    </submittedName>
</protein>
<accession>A0ABU5QLF4</accession>
<keyword evidence="3" id="KW-1185">Reference proteome</keyword>
<reference evidence="1 3" key="1">
    <citation type="submission" date="2023-12" db="EMBL/GenBank/DDBJ databases">
        <title>Novel species of the genus Arcicella isolated from rivers.</title>
        <authorList>
            <person name="Lu H."/>
        </authorList>
    </citation>
    <scope>NUCLEOTIDE SEQUENCE [LARGE SCALE GENOMIC DNA]</scope>
    <source>
        <strain evidence="1 3">LMG 21963</strain>
    </source>
</reference>
<proteinExistence type="predicted"/>
<gene>
    <name evidence="1" type="ORF">VB264_08850</name>
    <name evidence="2" type="ORF">VB264_18110</name>
</gene>
<dbReference type="Proteomes" id="UP001304671">
    <property type="component" value="Unassembled WGS sequence"/>
</dbReference>
<name>A0ABU5QLF4_9BACT</name>
<dbReference type="RefSeq" id="WP_323248583.1">
    <property type="nucleotide sequence ID" value="NZ_JAYFUL010000010.1"/>
</dbReference>
<evidence type="ECO:0000313" key="3">
    <source>
        <dbReference type="Proteomes" id="UP001304671"/>
    </source>
</evidence>
<sequence length="62" mass="7426">VNIEFGLMALGHNFRKWTGHLTQKLKNNRVLICFVNNQSLLKYLEFFKFDFRKLGMENYSVL</sequence>
<evidence type="ECO:0000313" key="1">
    <source>
        <dbReference type="EMBL" id="MEA5257893.1"/>
    </source>
</evidence>